<comment type="function">
    <text evidence="1">Causes a rapid but short-lived drop in the level of calcium and phosphate in blood by promoting the incorporation of those ions in the bones.</text>
</comment>
<dbReference type="InterPro" id="IPR018360">
    <property type="entry name" value="Calcitonin_CS"/>
</dbReference>
<dbReference type="EMBL" id="JANIIK010000036">
    <property type="protein sequence ID" value="KAJ3612200.1"/>
    <property type="molecule type" value="Genomic_DNA"/>
</dbReference>
<feature type="domain" description="Calcitonin peptide-like" evidence="9">
    <location>
        <begin position="79"/>
        <end position="121"/>
    </location>
</feature>
<dbReference type="PROSITE" id="PS00258">
    <property type="entry name" value="CALCITONIN"/>
    <property type="match status" value="1"/>
</dbReference>
<evidence type="ECO:0000256" key="3">
    <source>
        <dbReference type="ARBA" id="ARBA00009222"/>
    </source>
</evidence>
<keyword evidence="6 7" id="KW-1015">Disulfide bond</keyword>
<dbReference type="PANTHER" id="PTHR10505">
    <property type="entry name" value="CALCITONIN-RELATED"/>
    <property type="match status" value="1"/>
</dbReference>
<comment type="subcellular location">
    <subcellularLocation>
        <location evidence="2">Secreted</location>
    </subcellularLocation>
</comment>
<evidence type="ECO:0000256" key="5">
    <source>
        <dbReference type="ARBA" id="ARBA00022702"/>
    </source>
</evidence>
<dbReference type="InterPro" id="IPR000443">
    <property type="entry name" value="IAPP"/>
</dbReference>
<dbReference type="Gene3D" id="6.10.250.2190">
    <property type="match status" value="1"/>
</dbReference>
<organism evidence="10 11">
    <name type="scientific">Muraenolepis orangiensis</name>
    <name type="common">Patagonian moray cod</name>
    <dbReference type="NCBI Taxonomy" id="630683"/>
    <lineage>
        <taxon>Eukaryota</taxon>
        <taxon>Metazoa</taxon>
        <taxon>Chordata</taxon>
        <taxon>Craniata</taxon>
        <taxon>Vertebrata</taxon>
        <taxon>Euteleostomi</taxon>
        <taxon>Actinopterygii</taxon>
        <taxon>Neopterygii</taxon>
        <taxon>Teleostei</taxon>
        <taxon>Neoteleostei</taxon>
        <taxon>Acanthomorphata</taxon>
        <taxon>Zeiogadaria</taxon>
        <taxon>Gadariae</taxon>
        <taxon>Gadiformes</taxon>
        <taxon>Muraenolepidoidei</taxon>
        <taxon>Muraenolepididae</taxon>
        <taxon>Muraenolepis</taxon>
    </lineage>
</organism>
<dbReference type="GO" id="GO:0005179">
    <property type="term" value="F:hormone activity"/>
    <property type="evidence" value="ECO:0007669"/>
    <property type="project" value="UniProtKB-KW"/>
</dbReference>
<comment type="caution">
    <text evidence="10">The sequence shown here is derived from an EMBL/GenBank/DDBJ whole genome shotgun (WGS) entry which is preliminary data.</text>
</comment>
<evidence type="ECO:0000259" key="9">
    <source>
        <dbReference type="SMART" id="SM00113"/>
    </source>
</evidence>
<feature type="chain" id="PRO_5040351205" description="Calcitonin peptide-like domain-containing protein" evidence="8">
    <location>
        <begin position="23"/>
        <end position="132"/>
    </location>
</feature>
<sequence length="132" mass="14443">MRHLSWPVILVMLPALLDSAHAAPGYRYFSPSFDSEREVALAEAEDWLSPDILSDLFLRLTGPRPERGLTAVNSHHIGKRKCNTATCATQRLADFLVRSSHTMGTVYTPTNVGSAGYGKRAVLLGVSSDPDF</sequence>
<feature type="signal peptide" evidence="8">
    <location>
        <begin position="1"/>
        <end position="22"/>
    </location>
</feature>
<evidence type="ECO:0000313" key="10">
    <source>
        <dbReference type="EMBL" id="KAJ3612200.1"/>
    </source>
</evidence>
<dbReference type="Proteomes" id="UP001148018">
    <property type="component" value="Unassembled WGS sequence"/>
</dbReference>
<dbReference type="InterPro" id="IPR021116">
    <property type="entry name" value="Calcitonin/adrenomedullin"/>
</dbReference>
<gene>
    <name evidence="10" type="ORF">NHX12_020476</name>
</gene>
<name>A0A9Q0EUY9_9TELE</name>
<keyword evidence="11" id="KW-1185">Reference proteome</keyword>
<dbReference type="Pfam" id="PF00214">
    <property type="entry name" value="Calc_CGRP_IAPP"/>
    <property type="match status" value="1"/>
</dbReference>
<keyword evidence="8" id="KW-0732">Signal</keyword>
<reference evidence="10" key="1">
    <citation type="submission" date="2022-07" db="EMBL/GenBank/DDBJ databases">
        <title>Chromosome-level genome of Muraenolepis orangiensis.</title>
        <authorList>
            <person name="Kim J."/>
        </authorList>
    </citation>
    <scope>NUCLEOTIDE SEQUENCE</scope>
    <source>
        <strain evidence="10">KU_S4_2022</strain>
        <tissue evidence="10">Muscle</tissue>
    </source>
</reference>
<dbReference type="InterPro" id="IPR021117">
    <property type="entry name" value="Calcitonin-like"/>
</dbReference>
<dbReference type="PANTHER" id="PTHR10505:SF4">
    <property type="entry name" value="ISLET AMYLOID POLYPEPTIDE"/>
    <property type="match status" value="1"/>
</dbReference>
<keyword evidence="5" id="KW-0372">Hormone</keyword>
<dbReference type="GO" id="GO:0005615">
    <property type="term" value="C:extracellular space"/>
    <property type="evidence" value="ECO:0007669"/>
    <property type="project" value="TreeGrafter"/>
</dbReference>
<dbReference type="SMART" id="SM00113">
    <property type="entry name" value="CALCITONIN"/>
    <property type="match status" value="1"/>
</dbReference>
<keyword evidence="4" id="KW-0964">Secreted</keyword>
<evidence type="ECO:0000256" key="8">
    <source>
        <dbReference type="SAM" id="SignalP"/>
    </source>
</evidence>
<comment type="similarity">
    <text evidence="3">Belongs to the calcitonin family.</text>
</comment>
<protein>
    <recommendedName>
        <fullName evidence="9">Calcitonin peptide-like domain-containing protein</fullName>
    </recommendedName>
</protein>
<feature type="disulfide bond" evidence="7">
    <location>
        <begin position="82"/>
        <end position="87"/>
    </location>
</feature>
<dbReference type="OrthoDB" id="9898100at2759"/>
<evidence type="ECO:0000256" key="2">
    <source>
        <dbReference type="ARBA" id="ARBA00004613"/>
    </source>
</evidence>
<evidence type="ECO:0000256" key="6">
    <source>
        <dbReference type="ARBA" id="ARBA00023157"/>
    </source>
</evidence>
<proteinExistence type="inferred from homology"/>
<dbReference type="AlphaFoldDB" id="A0A9Q0EUY9"/>
<dbReference type="InterPro" id="IPR001693">
    <property type="entry name" value="Calcitonin_peptide-like"/>
</dbReference>
<evidence type="ECO:0000313" key="11">
    <source>
        <dbReference type="Proteomes" id="UP001148018"/>
    </source>
</evidence>
<dbReference type="PRINTS" id="PR00818">
    <property type="entry name" value="ISLETAMYLOID"/>
</dbReference>
<accession>A0A9Q0EUY9</accession>
<evidence type="ECO:0000256" key="4">
    <source>
        <dbReference type="ARBA" id="ARBA00022525"/>
    </source>
</evidence>
<evidence type="ECO:0000256" key="1">
    <source>
        <dbReference type="ARBA" id="ARBA00003306"/>
    </source>
</evidence>
<evidence type="ECO:0000256" key="7">
    <source>
        <dbReference type="PIRSR" id="PIRSR621116-50"/>
    </source>
</evidence>